<reference evidence="1 2" key="1">
    <citation type="submission" date="2006-04" db="EMBL/GenBank/DDBJ databases">
        <authorList>
            <person name="Nierman W.C."/>
        </authorList>
    </citation>
    <scope>NUCLEOTIDE SEQUENCE [LARGE SCALE GENOMIC DNA]</scope>
    <source>
        <strain evidence="1 2">DW4/3-1</strain>
    </source>
</reference>
<name>Q09A01_STIAD</name>
<evidence type="ECO:0000313" key="2">
    <source>
        <dbReference type="Proteomes" id="UP000032702"/>
    </source>
</evidence>
<comment type="caution">
    <text evidence="1">The sequence shown here is derived from an EMBL/GenBank/DDBJ whole genome shotgun (WGS) entry which is preliminary data.</text>
</comment>
<sequence>MKGTLDPASGPKGSGAFPLHRSDTMAVLGNLLNALGISSRRSYGRGGGRRPYGWSQRRAHPSGFFGGSLGRMTLGGLAAYLTRGFLNRRRVS</sequence>
<dbReference type="EMBL" id="AAMD01000015">
    <property type="protein sequence ID" value="EAU68589.1"/>
    <property type="molecule type" value="Genomic_DNA"/>
</dbReference>
<organism evidence="1 2">
    <name type="scientific">Stigmatella aurantiaca (strain DW4/3-1)</name>
    <dbReference type="NCBI Taxonomy" id="378806"/>
    <lineage>
        <taxon>Bacteria</taxon>
        <taxon>Pseudomonadati</taxon>
        <taxon>Myxococcota</taxon>
        <taxon>Myxococcia</taxon>
        <taxon>Myxococcales</taxon>
        <taxon>Cystobacterineae</taxon>
        <taxon>Archangiaceae</taxon>
        <taxon>Stigmatella</taxon>
    </lineage>
</organism>
<accession>Q09A01</accession>
<protein>
    <submittedName>
        <fullName evidence="1">Uncharacterized protein</fullName>
    </submittedName>
</protein>
<proteinExistence type="predicted"/>
<gene>
    <name evidence="1" type="ORF">STIAU_8765</name>
</gene>
<dbReference type="AlphaFoldDB" id="Q09A01"/>
<dbReference type="Proteomes" id="UP000032702">
    <property type="component" value="Unassembled WGS sequence"/>
</dbReference>
<evidence type="ECO:0000313" key="1">
    <source>
        <dbReference type="EMBL" id="EAU68589.1"/>
    </source>
</evidence>